<dbReference type="SUPFAM" id="SSF56112">
    <property type="entry name" value="Protein kinase-like (PK-like)"/>
    <property type="match status" value="1"/>
</dbReference>
<reference evidence="2" key="1">
    <citation type="submission" date="2023-06" db="EMBL/GenBank/DDBJ databases">
        <title>Genome-scale phylogeny and comparative genomics of the fungal order Sordariales.</title>
        <authorList>
            <consortium name="Lawrence Berkeley National Laboratory"/>
            <person name="Hensen N."/>
            <person name="Bonometti L."/>
            <person name="Westerberg I."/>
            <person name="Brannstrom I.O."/>
            <person name="Guillou S."/>
            <person name="Cros-Aarteil S."/>
            <person name="Calhoun S."/>
            <person name="Haridas S."/>
            <person name="Kuo A."/>
            <person name="Mondo S."/>
            <person name="Pangilinan J."/>
            <person name="Riley R."/>
            <person name="Labutti K."/>
            <person name="Andreopoulos B."/>
            <person name="Lipzen A."/>
            <person name="Chen C."/>
            <person name="Yanf M."/>
            <person name="Daum C."/>
            <person name="Ng V."/>
            <person name="Clum A."/>
            <person name="Steindorff A."/>
            <person name="Ohm R."/>
            <person name="Martin F."/>
            <person name="Silar P."/>
            <person name="Natvig D."/>
            <person name="Lalanne C."/>
            <person name="Gautier V."/>
            <person name="Ament-Velasquez S.L."/>
            <person name="Kruys A."/>
            <person name="Hutchinson M.I."/>
            <person name="Powell A.J."/>
            <person name="Barry K."/>
            <person name="Miller A.N."/>
            <person name="Grigoriev I.V."/>
            <person name="Debuchy R."/>
            <person name="Gladieux P."/>
            <person name="Thoren M.H."/>
            <person name="Johannesson H."/>
        </authorList>
    </citation>
    <scope>NUCLEOTIDE SEQUENCE</scope>
    <source>
        <strain evidence="2">CBS 540.89</strain>
    </source>
</reference>
<dbReference type="Proteomes" id="UP001172159">
    <property type="component" value="Unassembled WGS sequence"/>
</dbReference>
<dbReference type="InterPro" id="IPR011009">
    <property type="entry name" value="Kinase-like_dom_sf"/>
</dbReference>
<name>A0AA40ESN5_9PEZI</name>
<keyword evidence="3" id="KW-1185">Reference proteome</keyword>
<dbReference type="Pfam" id="PF00069">
    <property type="entry name" value="Pkinase"/>
    <property type="match status" value="1"/>
</dbReference>
<organism evidence="2 3">
    <name type="scientific">Apiosordaria backusii</name>
    <dbReference type="NCBI Taxonomy" id="314023"/>
    <lineage>
        <taxon>Eukaryota</taxon>
        <taxon>Fungi</taxon>
        <taxon>Dikarya</taxon>
        <taxon>Ascomycota</taxon>
        <taxon>Pezizomycotina</taxon>
        <taxon>Sordariomycetes</taxon>
        <taxon>Sordariomycetidae</taxon>
        <taxon>Sordariales</taxon>
        <taxon>Lasiosphaeriaceae</taxon>
        <taxon>Apiosordaria</taxon>
    </lineage>
</organism>
<proteinExistence type="predicted"/>
<protein>
    <recommendedName>
        <fullName evidence="1">Protein kinase domain-containing protein</fullName>
    </recommendedName>
</protein>
<feature type="domain" description="Protein kinase" evidence="1">
    <location>
        <begin position="1"/>
        <end position="225"/>
    </location>
</feature>
<comment type="caution">
    <text evidence="2">The sequence shown here is derived from an EMBL/GenBank/DDBJ whole genome shotgun (WGS) entry which is preliminary data.</text>
</comment>
<evidence type="ECO:0000259" key="1">
    <source>
        <dbReference type="PROSITE" id="PS50011"/>
    </source>
</evidence>
<dbReference type="EMBL" id="JAUKTV010000002">
    <property type="protein sequence ID" value="KAK0744783.1"/>
    <property type="molecule type" value="Genomic_DNA"/>
</dbReference>
<evidence type="ECO:0000313" key="3">
    <source>
        <dbReference type="Proteomes" id="UP001172159"/>
    </source>
</evidence>
<dbReference type="GO" id="GO:0005524">
    <property type="term" value="F:ATP binding"/>
    <property type="evidence" value="ECO:0007669"/>
    <property type="project" value="InterPro"/>
</dbReference>
<dbReference type="GO" id="GO:0004672">
    <property type="term" value="F:protein kinase activity"/>
    <property type="evidence" value="ECO:0007669"/>
    <property type="project" value="InterPro"/>
</dbReference>
<accession>A0AA40ESN5</accession>
<dbReference type="Gene3D" id="1.10.510.10">
    <property type="entry name" value="Transferase(Phosphotransferase) domain 1"/>
    <property type="match status" value="1"/>
</dbReference>
<dbReference type="InterPro" id="IPR000719">
    <property type="entry name" value="Prot_kinase_dom"/>
</dbReference>
<dbReference type="PROSITE" id="PS50011">
    <property type="entry name" value="PROTEIN_KINASE_DOM"/>
    <property type="match status" value="1"/>
</dbReference>
<dbReference type="AlphaFoldDB" id="A0AA40ESN5"/>
<sequence>MSLTSFTKVIYPHQNEYLKIQRQAWKILADTEASPPLLADARICRLYGLIIDNDDDVLQHYPLDNGEEDHSGTRLVGLLLTCIENRGTLKDLAPWDDCTNEDRLRWSGQIHHSVECLHNAGVIWGDAKPENVLIDMEGDAWLIDFGGSYTPGWVDEDKRETVEGDRQGVQRIDDWLTRWSRQPVTRIKRSGEGEGRRQGGSVEGRELESEGLKWGLLALPRVQIA</sequence>
<gene>
    <name evidence="2" type="ORF">B0T21DRAFT_429581</name>
</gene>
<evidence type="ECO:0000313" key="2">
    <source>
        <dbReference type="EMBL" id="KAK0744783.1"/>
    </source>
</evidence>